<evidence type="ECO:0000313" key="5">
    <source>
        <dbReference type="Proteomes" id="UP000194903"/>
    </source>
</evidence>
<keyword evidence="2" id="KW-0288">FMN</keyword>
<accession>A0A252F7K3</accession>
<dbReference type="InterPro" id="IPR029039">
    <property type="entry name" value="Flavoprotein-like_sf"/>
</dbReference>
<dbReference type="EMBL" id="NHOC01000001">
    <property type="protein sequence ID" value="OUM21751.1"/>
    <property type="molecule type" value="Genomic_DNA"/>
</dbReference>
<dbReference type="InterPro" id="IPR051796">
    <property type="entry name" value="ISF_SsuE-like"/>
</dbReference>
<dbReference type="PANTHER" id="PTHR43278">
    <property type="entry name" value="NAD(P)H-DEPENDENT FMN-CONTAINING OXIDOREDUCTASE YWQN-RELATED"/>
    <property type="match status" value="1"/>
</dbReference>
<dbReference type="SUPFAM" id="SSF52218">
    <property type="entry name" value="Flavoproteins"/>
    <property type="match status" value="1"/>
</dbReference>
<dbReference type="RefSeq" id="WP_087016717.1">
    <property type="nucleotide sequence ID" value="NZ_NHOC01000001.1"/>
</dbReference>
<name>A0A252F7K3_9FIRM</name>
<evidence type="ECO:0000259" key="3">
    <source>
        <dbReference type="Pfam" id="PF03358"/>
    </source>
</evidence>
<organism evidence="4 5">
    <name type="scientific">Butyricicoccus porcorum</name>
    <dbReference type="NCBI Taxonomy" id="1945634"/>
    <lineage>
        <taxon>Bacteria</taxon>
        <taxon>Bacillati</taxon>
        <taxon>Bacillota</taxon>
        <taxon>Clostridia</taxon>
        <taxon>Eubacteriales</taxon>
        <taxon>Butyricicoccaceae</taxon>
        <taxon>Butyricicoccus</taxon>
    </lineage>
</organism>
<proteinExistence type="predicted"/>
<comment type="caution">
    <text evidence="4">The sequence shown here is derived from an EMBL/GenBank/DDBJ whole genome shotgun (WGS) entry which is preliminary data.</text>
</comment>
<gene>
    <name evidence="4" type="ORF">CBW42_00530</name>
</gene>
<dbReference type="Proteomes" id="UP000194903">
    <property type="component" value="Unassembled WGS sequence"/>
</dbReference>
<dbReference type="InterPro" id="IPR005025">
    <property type="entry name" value="FMN_Rdtase-like_dom"/>
</dbReference>
<dbReference type="GO" id="GO:0016491">
    <property type="term" value="F:oxidoreductase activity"/>
    <property type="evidence" value="ECO:0007669"/>
    <property type="project" value="InterPro"/>
</dbReference>
<keyword evidence="5" id="KW-1185">Reference proteome</keyword>
<keyword evidence="1" id="KW-0285">Flavoprotein</keyword>
<dbReference type="Pfam" id="PF03358">
    <property type="entry name" value="FMN_red"/>
    <property type="match status" value="1"/>
</dbReference>
<evidence type="ECO:0000256" key="2">
    <source>
        <dbReference type="ARBA" id="ARBA00022643"/>
    </source>
</evidence>
<sequence length="240" mass="26409">MLRNTNRTLSVKLPSTAKVTVFNGSPAGCNSATNVIASAFLKGAMSAGAETENIFLGDYHITQCQGCFACWFKTPGKCAMQDDMAQLLQKYNESDIVCFATPVYTWNMTALLKNFVDRLAPLKSPKIKAENGNFDLQDSKAKTQKFVIISNCGFPGENNFDVLRAAVACCNPSLEIYRNCGKLLKSKKPEIAKTVDRWLNVVEQAGKEMTIQGKISEITAKDLNMSLMSIPDYIAYIQMG</sequence>
<protein>
    <submittedName>
        <fullName evidence="4">Flavin reductase</fullName>
    </submittedName>
</protein>
<dbReference type="Gene3D" id="3.40.50.360">
    <property type="match status" value="1"/>
</dbReference>
<reference evidence="4 5" key="1">
    <citation type="submission" date="2017-05" db="EMBL/GenBank/DDBJ databases">
        <title>Butyricicoccus porcorum sp. nov. a butyrate-producing bacterium from the swine intestinal tract.</title>
        <authorList>
            <person name="Trachsel J."/>
            <person name="Humphrey S."/>
            <person name="Allen H.K."/>
        </authorList>
    </citation>
    <scope>NUCLEOTIDE SEQUENCE [LARGE SCALE GENOMIC DNA]</scope>
    <source>
        <strain evidence="4">BB10</strain>
    </source>
</reference>
<dbReference type="AlphaFoldDB" id="A0A252F7K3"/>
<evidence type="ECO:0000313" key="4">
    <source>
        <dbReference type="EMBL" id="OUM21751.1"/>
    </source>
</evidence>
<evidence type="ECO:0000256" key="1">
    <source>
        <dbReference type="ARBA" id="ARBA00022630"/>
    </source>
</evidence>
<dbReference type="OrthoDB" id="9805976at2"/>
<dbReference type="PANTHER" id="PTHR43278:SF2">
    <property type="entry name" value="IRON-SULFUR FLAVOPROTEIN"/>
    <property type="match status" value="1"/>
</dbReference>
<feature type="domain" description="NADPH-dependent FMN reductase-like" evidence="3">
    <location>
        <begin position="18"/>
        <end position="120"/>
    </location>
</feature>